<feature type="domain" description="F-box associated beta-propeller type 3" evidence="1">
    <location>
        <begin position="119"/>
        <end position="354"/>
    </location>
</feature>
<evidence type="ECO:0000259" key="1">
    <source>
        <dbReference type="Pfam" id="PF08268"/>
    </source>
</evidence>
<gene>
    <name evidence="2" type="ORF">V5N11_011948</name>
</gene>
<dbReference type="PANTHER" id="PTHR31672">
    <property type="entry name" value="BNACNNG10540D PROTEIN"/>
    <property type="match status" value="1"/>
</dbReference>
<sequence length="396" mass="44996">MAGTDAQRIKRVRAETKGLKQSRAEPGDVTDAHGVFIDILSRISVKSLMSYRTLSKFWYDSIKNKYFAELQLAQSRKNPSFIVCPVMDSTMRLYTMEVGGRLELSPLNNIDPPERSREEYMFMIASFNGLICCVNQLCDKDIESKFRDLQIWICNPCTGEALLLPQGTPSFVLEPSVGVAFGSDISDYRIFRIFCTGNKDSGKWVNECEMYSSITGSWKNIGRVPEVPLNSGLRPYRSTHVFVGGKVYWLVSLEEPGKILSVDLEGKFDVINLPEYSDDLRGDDKITDATHLTIFQGSLSVVVLHVDHMDIWILQEDGSWVDHIHPMDYDEEEDDMVLGITSVKNQILCMTSTHWWIYDMDTRIWRYKRGPRTGLVNPAAFPFTESILPCNGGVRL</sequence>
<proteinExistence type="predicted"/>
<dbReference type="InterPro" id="IPR050796">
    <property type="entry name" value="SCF_F-box_component"/>
</dbReference>
<protein>
    <submittedName>
        <fullName evidence="2">F-box protein</fullName>
    </submittedName>
</protein>
<dbReference type="NCBIfam" id="TIGR01640">
    <property type="entry name" value="F_box_assoc_1"/>
    <property type="match status" value="1"/>
</dbReference>
<reference evidence="2 3" key="1">
    <citation type="submission" date="2024-04" db="EMBL/GenBank/DDBJ databases">
        <title>Genome assembly C_amara_ONT_v2.</title>
        <authorList>
            <person name="Yant L."/>
            <person name="Moore C."/>
            <person name="Slenker M."/>
        </authorList>
    </citation>
    <scope>NUCLEOTIDE SEQUENCE [LARGE SCALE GENOMIC DNA]</scope>
    <source>
        <tissue evidence="2">Leaf</tissue>
    </source>
</reference>
<organism evidence="2 3">
    <name type="scientific">Cardamine amara subsp. amara</name>
    <dbReference type="NCBI Taxonomy" id="228776"/>
    <lineage>
        <taxon>Eukaryota</taxon>
        <taxon>Viridiplantae</taxon>
        <taxon>Streptophyta</taxon>
        <taxon>Embryophyta</taxon>
        <taxon>Tracheophyta</taxon>
        <taxon>Spermatophyta</taxon>
        <taxon>Magnoliopsida</taxon>
        <taxon>eudicotyledons</taxon>
        <taxon>Gunneridae</taxon>
        <taxon>Pentapetalae</taxon>
        <taxon>rosids</taxon>
        <taxon>malvids</taxon>
        <taxon>Brassicales</taxon>
        <taxon>Brassicaceae</taxon>
        <taxon>Cardamineae</taxon>
        <taxon>Cardamine</taxon>
    </lineage>
</organism>
<dbReference type="AlphaFoldDB" id="A0ABD0ZRX2"/>
<dbReference type="Proteomes" id="UP001558713">
    <property type="component" value="Unassembled WGS sequence"/>
</dbReference>
<dbReference type="SUPFAM" id="SSF81383">
    <property type="entry name" value="F-box domain"/>
    <property type="match status" value="1"/>
</dbReference>
<name>A0ABD0ZRX2_CARAN</name>
<dbReference type="SUPFAM" id="SSF50965">
    <property type="entry name" value="Galactose oxidase, central domain"/>
    <property type="match status" value="1"/>
</dbReference>
<keyword evidence="3" id="KW-1185">Reference proteome</keyword>
<comment type="caution">
    <text evidence="2">The sequence shown here is derived from an EMBL/GenBank/DDBJ whole genome shotgun (WGS) entry which is preliminary data.</text>
</comment>
<dbReference type="InterPro" id="IPR036047">
    <property type="entry name" value="F-box-like_dom_sf"/>
</dbReference>
<evidence type="ECO:0000313" key="3">
    <source>
        <dbReference type="Proteomes" id="UP001558713"/>
    </source>
</evidence>
<dbReference type="InterPro" id="IPR013187">
    <property type="entry name" value="F-box-assoc_dom_typ3"/>
</dbReference>
<accession>A0ABD0ZRX2</accession>
<dbReference type="EMBL" id="JBANAX010000688">
    <property type="protein sequence ID" value="KAL1197358.1"/>
    <property type="molecule type" value="Genomic_DNA"/>
</dbReference>
<evidence type="ECO:0000313" key="2">
    <source>
        <dbReference type="EMBL" id="KAL1197358.1"/>
    </source>
</evidence>
<dbReference type="InterPro" id="IPR011043">
    <property type="entry name" value="Gal_Oxase/kelch_b-propeller"/>
</dbReference>
<dbReference type="InterPro" id="IPR017451">
    <property type="entry name" value="F-box-assoc_interact_dom"/>
</dbReference>
<dbReference type="Pfam" id="PF08268">
    <property type="entry name" value="FBA_3"/>
    <property type="match status" value="1"/>
</dbReference>